<dbReference type="RefSeq" id="WP_083412648.1">
    <property type="nucleotide sequence ID" value="NZ_FOSB01000004.1"/>
</dbReference>
<dbReference type="InterPro" id="IPR052518">
    <property type="entry name" value="CHR_Transporter"/>
</dbReference>
<dbReference type="PANTHER" id="PTHR43663">
    <property type="entry name" value="CHROMATE TRANSPORT PROTEIN-RELATED"/>
    <property type="match status" value="1"/>
</dbReference>
<dbReference type="AlphaFoldDB" id="A0A1I3UC30"/>
<evidence type="ECO:0000313" key="8">
    <source>
        <dbReference type="EMBL" id="SFJ79351.1"/>
    </source>
</evidence>
<dbReference type="EMBL" id="FOSB01000004">
    <property type="protein sequence ID" value="SFJ79351.1"/>
    <property type="molecule type" value="Genomic_DNA"/>
</dbReference>
<proteinExistence type="inferred from homology"/>
<feature type="transmembrane region" description="Helical" evidence="7">
    <location>
        <begin position="14"/>
        <end position="40"/>
    </location>
</feature>
<protein>
    <submittedName>
        <fullName evidence="8">Chromate transporter</fullName>
    </submittedName>
</protein>
<accession>A0A1I3UC30</accession>
<dbReference type="OrthoDB" id="9027281at2"/>
<feature type="transmembrane region" description="Helical" evidence="7">
    <location>
        <begin position="91"/>
        <end position="116"/>
    </location>
</feature>
<evidence type="ECO:0000256" key="1">
    <source>
        <dbReference type="ARBA" id="ARBA00004651"/>
    </source>
</evidence>
<dbReference type="STRING" id="240302.BN982_03049"/>
<sequence>MLLQAKETDGADNYISVLFGLFLTFMRISPLAFGGGIALIPHIEREIVNKKKWFATEDVPNVLAVAQSAPGSIAINSAIYIGYMVRGIGGAVAAMIGMLIPSALIILGLTYLFLAYQDLSFVQSAFQGIRPAIVGLILFAAFKIGKGAIKDRFTVLLFIIATSLLFSLSISPVFLIIGGALTGWLSHTWHPKRS</sequence>
<evidence type="ECO:0000256" key="6">
    <source>
        <dbReference type="ARBA" id="ARBA00023136"/>
    </source>
</evidence>
<comment type="similarity">
    <text evidence="2">Belongs to the chromate ion transporter (CHR) (TC 2.A.51) family.</text>
</comment>
<reference evidence="9" key="1">
    <citation type="submission" date="2016-10" db="EMBL/GenBank/DDBJ databases">
        <authorList>
            <person name="Varghese N."/>
            <person name="Submissions S."/>
        </authorList>
    </citation>
    <scope>NUCLEOTIDE SEQUENCE [LARGE SCALE GENOMIC DNA]</scope>
    <source>
        <strain evidence="9">CGMCC 1.3704</strain>
    </source>
</reference>
<gene>
    <name evidence="8" type="ORF">SAMN04487936_104220</name>
</gene>
<evidence type="ECO:0000256" key="5">
    <source>
        <dbReference type="ARBA" id="ARBA00022989"/>
    </source>
</evidence>
<evidence type="ECO:0000256" key="3">
    <source>
        <dbReference type="ARBA" id="ARBA00022475"/>
    </source>
</evidence>
<evidence type="ECO:0000256" key="7">
    <source>
        <dbReference type="SAM" id="Phobius"/>
    </source>
</evidence>
<keyword evidence="5 7" id="KW-1133">Transmembrane helix</keyword>
<keyword evidence="6 7" id="KW-0472">Membrane</keyword>
<feature type="transmembrane region" description="Helical" evidence="7">
    <location>
        <begin position="128"/>
        <end position="149"/>
    </location>
</feature>
<keyword evidence="3" id="KW-1003">Cell membrane</keyword>
<evidence type="ECO:0000313" key="9">
    <source>
        <dbReference type="Proteomes" id="UP000183557"/>
    </source>
</evidence>
<feature type="transmembrane region" description="Helical" evidence="7">
    <location>
        <begin position="155"/>
        <end position="185"/>
    </location>
</feature>
<keyword evidence="9" id="KW-1185">Reference proteome</keyword>
<dbReference type="GO" id="GO:0015109">
    <property type="term" value="F:chromate transmembrane transporter activity"/>
    <property type="evidence" value="ECO:0007669"/>
    <property type="project" value="InterPro"/>
</dbReference>
<keyword evidence="4 7" id="KW-0812">Transmembrane</keyword>
<dbReference type="Proteomes" id="UP000183557">
    <property type="component" value="Unassembled WGS sequence"/>
</dbReference>
<dbReference type="InterPro" id="IPR003370">
    <property type="entry name" value="Chromate_transpt"/>
</dbReference>
<name>A0A1I3UC30_HALDA</name>
<comment type="subcellular location">
    <subcellularLocation>
        <location evidence="1">Cell membrane</location>
        <topology evidence="1">Multi-pass membrane protein</topology>
    </subcellularLocation>
</comment>
<feature type="transmembrane region" description="Helical" evidence="7">
    <location>
        <begin position="61"/>
        <end position="85"/>
    </location>
</feature>
<evidence type="ECO:0000256" key="2">
    <source>
        <dbReference type="ARBA" id="ARBA00005262"/>
    </source>
</evidence>
<organism evidence="8 9">
    <name type="scientific">Halobacillus dabanensis</name>
    <dbReference type="NCBI Taxonomy" id="240302"/>
    <lineage>
        <taxon>Bacteria</taxon>
        <taxon>Bacillati</taxon>
        <taxon>Bacillota</taxon>
        <taxon>Bacilli</taxon>
        <taxon>Bacillales</taxon>
        <taxon>Bacillaceae</taxon>
        <taxon>Halobacillus</taxon>
    </lineage>
</organism>
<dbReference type="Pfam" id="PF02417">
    <property type="entry name" value="Chromate_transp"/>
    <property type="match status" value="1"/>
</dbReference>
<dbReference type="PANTHER" id="PTHR43663:SF2">
    <property type="entry name" value="CHROMATE TRANSPORT PROTEIN-RELATED"/>
    <property type="match status" value="1"/>
</dbReference>
<evidence type="ECO:0000256" key="4">
    <source>
        <dbReference type="ARBA" id="ARBA00022692"/>
    </source>
</evidence>
<dbReference type="GO" id="GO:0005886">
    <property type="term" value="C:plasma membrane"/>
    <property type="evidence" value="ECO:0007669"/>
    <property type="project" value="UniProtKB-SubCell"/>
</dbReference>